<feature type="transmembrane region" description="Helical" evidence="1">
    <location>
        <begin position="112"/>
        <end position="130"/>
    </location>
</feature>
<reference evidence="2" key="1">
    <citation type="journal article" date="2021" name="Proc. Natl. Acad. Sci. U.S.A.">
        <title>A Catalog of Tens of Thousands of Viruses from Human Metagenomes Reveals Hidden Associations with Chronic Diseases.</title>
        <authorList>
            <person name="Tisza M.J."/>
            <person name="Buck C.B."/>
        </authorList>
    </citation>
    <scope>NUCLEOTIDE SEQUENCE</scope>
    <source>
        <strain evidence="2">CtamP19</strain>
    </source>
</reference>
<evidence type="ECO:0000256" key="1">
    <source>
        <dbReference type="SAM" id="Phobius"/>
    </source>
</evidence>
<feature type="transmembrane region" description="Helical" evidence="1">
    <location>
        <begin position="87"/>
        <end position="106"/>
    </location>
</feature>
<name>A0A8S5TNE1_9CAUD</name>
<keyword evidence="1" id="KW-1133">Transmembrane helix</keyword>
<accession>A0A8S5TNE1</accession>
<protein>
    <submittedName>
        <fullName evidence="2">Uncharacterized protein</fullName>
    </submittedName>
</protein>
<evidence type="ECO:0000313" key="2">
    <source>
        <dbReference type="EMBL" id="DAF64641.1"/>
    </source>
</evidence>
<keyword evidence="1" id="KW-0472">Membrane</keyword>
<keyword evidence="1" id="KW-0812">Transmembrane</keyword>
<proteinExistence type="predicted"/>
<sequence length="136" mass="16543">MFYLVKQSIPFLEKYSFWLSIVLFLLWLIQTKSKSYISYLTKKAKRNYERKYFEILIYNRNNPEHPVQLTSSWLDLYKSYWKRINNTLLLSFIFAYISFNTSAYFHSSNDNFFKLLTISTSLFLAGITYIQQLYRE</sequence>
<dbReference type="EMBL" id="BK032864">
    <property type="protein sequence ID" value="DAF64641.1"/>
    <property type="molecule type" value="Genomic_DNA"/>
</dbReference>
<feature type="transmembrane region" description="Helical" evidence="1">
    <location>
        <begin position="12"/>
        <end position="29"/>
    </location>
</feature>
<organism evidence="2">
    <name type="scientific">Siphoviridae sp. ctamP19</name>
    <dbReference type="NCBI Taxonomy" id="2827896"/>
    <lineage>
        <taxon>Viruses</taxon>
        <taxon>Duplodnaviria</taxon>
        <taxon>Heunggongvirae</taxon>
        <taxon>Uroviricota</taxon>
        <taxon>Caudoviricetes</taxon>
    </lineage>
</organism>